<dbReference type="EMBL" id="BJYI01000041">
    <property type="protein sequence ID" value="GEN74254.1"/>
    <property type="molecule type" value="Genomic_DNA"/>
</dbReference>
<feature type="transmembrane region" description="Helical" evidence="1">
    <location>
        <begin position="42"/>
        <end position="60"/>
    </location>
</feature>
<proteinExistence type="predicted"/>
<keyword evidence="1" id="KW-1133">Transmembrane helix</keyword>
<feature type="transmembrane region" description="Helical" evidence="1">
    <location>
        <begin position="12"/>
        <end position="30"/>
    </location>
</feature>
<evidence type="ECO:0000313" key="2">
    <source>
        <dbReference type="EMBL" id="GEN74254.1"/>
    </source>
</evidence>
<gene>
    <name evidence="2" type="ORF">CLA01_43260</name>
</gene>
<reference evidence="2 3" key="1">
    <citation type="submission" date="2019-07" db="EMBL/GenBank/DDBJ databases">
        <title>Whole genome shotgun sequence of Chryseobacterium lathyri NBRC 105250.</title>
        <authorList>
            <person name="Hosoyama A."/>
            <person name="Uohara A."/>
            <person name="Ohji S."/>
            <person name="Ichikawa N."/>
        </authorList>
    </citation>
    <scope>NUCLEOTIDE SEQUENCE [LARGE SCALE GENOMIC DNA]</scope>
    <source>
        <strain evidence="2 3">NBRC 105250</strain>
    </source>
</reference>
<name>A0A511YGB9_9FLAO</name>
<feature type="transmembrane region" description="Helical" evidence="1">
    <location>
        <begin position="81"/>
        <end position="105"/>
    </location>
</feature>
<accession>A0A511YGB9</accession>
<evidence type="ECO:0000256" key="1">
    <source>
        <dbReference type="SAM" id="Phobius"/>
    </source>
</evidence>
<protein>
    <submittedName>
        <fullName evidence="2">Uncharacterized protein</fullName>
    </submittedName>
</protein>
<evidence type="ECO:0000313" key="3">
    <source>
        <dbReference type="Proteomes" id="UP000321150"/>
    </source>
</evidence>
<keyword evidence="1" id="KW-0812">Transmembrane</keyword>
<dbReference type="Proteomes" id="UP000321150">
    <property type="component" value="Unassembled WGS sequence"/>
</dbReference>
<keyword evidence="1" id="KW-0472">Membrane</keyword>
<sequence>MKKIFNFLTPTKILLIFILFVISVICIYQIDSYKYKQIRVGLIFLYFIPGLFVFILGLIYNLKKSNKENNLKNKIISIIPLILIILYFLYIFFMVLYAVICQWLGVENQMG</sequence>
<dbReference type="AlphaFoldDB" id="A0A511YGB9"/>
<comment type="caution">
    <text evidence="2">The sequence shown here is derived from an EMBL/GenBank/DDBJ whole genome shotgun (WGS) entry which is preliminary data.</text>
</comment>
<organism evidence="2 3">
    <name type="scientific">Chryseobacterium lathyri</name>
    <dbReference type="NCBI Taxonomy" id="395933"/>
    <lineage>
        <taxon>Bacteria</taxon>
        <taxon>Pseudomonadati</taxon>
        <taxon>Bacteroidota</taxon>
        <taxon>Flavobacteriia</taxon>
        <taxon>Flavobacteriales</taxon>
        <taxon>Weeksellaceae</taxon>
        <taxon>Chryseobacterium group</taxon>
        <taxon>Chryseobacterium</taxon>
    </lineage>
</organism>